<evidence type="ECO:0000313" key="2">
    <source>
        <dbReference type="Proteomes" id="UP001230649"/>
    </source>
</evidence>
<accession>A0ACC2UXJ3</accession>
<sequence length="234" mass="26282">MPPTDLMRCICHIANLAAIDYLKAEAKLKRTDYNFNPAAIPEFRVLGQDDLHSNNELEEIAELEAIGAEEKEAAAKDGDARSGSADQKAEEASESRRSKRSAKTATPGILPLRDVPTRWNSKEATIRRILTWPATIKTFCIRYKNESCPQLGDDTFRILELIQPALVVFANLTFTYSEPTANVHLAINDLHDAITELVRMHDHASLIEERQPSYQAAVGKLEKYLYCSDTQYCN</sequence>
<dbReference type="EMBL" id="JASBWS010000198">
    <property type="protein sequence ID" value="KAJ9091563.1"/>
    <property type="molecule type" value="Genomic_DNA"/>
</dbReference>
<organism evidence="1 2">
    <name type="scientific">Naganishia adeliensis</name>
    <dbReference type="NCBI Taxonomy" id="92952"/>
    <lineage>
        <taxon>Eukaryota</taxon>
        <taxon>Fungi</taxon>
        <taxon>Dikarya</taxon>
        <taxon>Basidiomycota</taxon>
        <taxon>Agaricomycotina</taxon>
        <taxon>Tremellomycetes</taxon>
        <taxon>Filobasidiales</taxon>
        <taxon>Filobasidiaceae</taxon>
        <taxon>Naganishia</taxon>
    </lineage>
</organism>
<comment type="caution">
    <text evidence="1">The sequence shown here is derived from an EMBL/GenBank/DDBJ whole genome shotgun (WGS) entry which is preliminary data.</text>
</comment>
<reference evidence="1" key="1">
    <citation type="submission" date="2023-04" db="EMBL/GenBank/DDBJ databases">
        <title>Draft Genome sequencing of Naganishia species isolated from polar environments using Oxford Nanopore Technology.</title>
        <authorList>
            <person name="Leo P."/>
            <person name="Venkateswaran K."/>
        </authorList>
    </citation>
    <scope>NUCLEOTIDE SEQUENCE</scope>
    <source>
        <strain evidence="1">MNA-CCFEE 5262</strain>
    </source>
</reference>
<keyword evidence="2" id="KW-1185">Reference proteome</keyword>
<evidence type="ECO:0000313" key="1">
    <source>
        <dbReference type="EMBL" id="KAJ9091563.1"/>
    </source>
</evidence>
<protein>
    <submittedName>
        <fullName evidence="1">Uncharacterized protein</fullName>
    </submittedName>
</protein>
<name>A0ACC2UXJ3_9TREE</name>
<dbReference type="Proteomes" id="UP001230649">
    <property type="component" value="Unassembled WGS sequence"/>
</dbReference>
<gene>
    <name evidence="1" type="ORF">QFC20_007606</name>
</gene>
<proteinExistence type="predicted"/>